<evidence type="ECO:0000256" key="18">
    <source>
        <dbReference type="ARBA" id="ARBA00049295"/>
    </source>
</evidence>
<dbReference type="Pfam" id="PF00925">
    <property type="entry name" value="GTP_cyclohydro2"/>
    <property type="match status" value="1"/>
</dbReference>
<dbReference type="Pfam" id="PF00926">
    <property type="entry name" value="DHBP_synthase"/>
    <property type="match status" value="1"/>
</dbReference>
<keyword evidence="9 19" id="KW-0547">Nucleotide-binding</keyword>
<evidence type="ECO:0000256" key="5">
    <source>
        <dbReference type="ARBA" id="ARBA00004904"/>
    </source>
</evidence>
<comment type="similarity">
    <text evidence="6 19">In the N-terminal section; belongs to the DHBP synthase family.</text>
</comment>
<comment type="cofactor">
    <cofactor evidence="19">
        <name>Mg(2+)</name>
        <dbReference type="ChEBI" id="CHEBI:18420"/>
    </cofactor>
    <cofactor evidence="19">
        <name>Mn(2+)</name>
        <dbReference type="ChEBI" id="CHEBI:29035"/>
    </cofactor>
    <text evidence="19">Binds 2 divalent metal cations per subunit. Magnesium or manganese.</text>
</comment>
<dbReference type="EC" id="3.5.4.25" evidence="19"/>
<feature type="binding site" evidence="19">
    <location>
        <begin position="35"/>
        <end position="36"/>
    </location>
    <ligand>
        <name>D-ribulose 5-phosphate</name>
        <dbReference type="ChEBI" id="CHEBI:58121"/>
    </ligand>
</feature>
<dbReference type="CDD" id="cd00641">
    <property type="entry name" value="GTP_cyclohydro2"/>
    <property type="match status" value="1"/>
</dbReference>
<accession>A0A537J3F0</accession>
<dbReference type="FunFam" id="3.40.50.10990:FF:000001">
    <property type="entry name" value="Riboflavin biosynthesis protein RibBA"/>
    <property type="match status" value="1"/>
</dbReference>
<comment type="function">
    <text evidence="17 19">Catalyzes the conversion of GTP to 2,5-diamino-6-ribosylamino-4(3H)-pyrimidinone 5'-phosphate (DARP), formate and pyrophosphate.</text>
</comment>
<dbReference type="InterPro" id="IPR000926">
    <property type="entry name" value="RibA"/>
</dbReference>
<feature type="binding site" evidence="19">
    <location>
        <position position="281"/>
    </location>
    <ligand>
        <name>GTP</name>
        <dbReference type="ChEBI" id="CHEBI:37565"/>
    </ligand>
</feature>
<dbReference type="Proteomes" id="UP000318093">
    <property type="component" value="Unassembled WGS sequence"/>
</dbReference>
<feature type="active site" description="Proton acceptor; for GTP cyclohydrolase activity" evidence="19">
    <location>
        <position position="337"/>
    </location>
</feature>
<dbReference type="EMBL" id="VBAN01000454">
    <property type="protein sequence ID" value="TMI78047.1"/>
    <property type="molecule type" value="Genomic_DNA"/>
</dbReference>
<feature type="binding site" evidence="19">
    <location>
        <position position="278"/>
    </location>
    <ligand>
        <name>Zn(2+)</name>
        <dbReference type="ChEBI" id="CHEBI:29105"/>
        <note>catalytic</note>
    </ligand>
</feature>
<feature type="region of interest" description="DHBP synthase" evidence="19">
    <location>
        <begin position="1"/>
        <end position="209"/>
    </location>
</feature>
<evidence type="ECO:0000256" key="13">
    <source>
        <dbReference type="ARBA" id="ARBA00023134"/>
    </source>
</evidence>
<feature type="active site" description="Nucleophile; for GTP cyclohydrolase activity" evidence="19">
    <location>
        <position position="339"/>
    </location>
</feature>
<dbReference type="NCBIfam" id="TIGR00505">
    <property type="entry name" value="ribA"/>
    <property type="match status" value="1"/>
</dbReference>
<evidence type="ECO:0000256" key="9">
    <source>
        <dbReference type="ARBA" id="ARBA00022741"/>
    </source>
</evidence>
<feature type="binding site" evidence="19">
    <location>
        <position position="365"/>
    </location>
    <ligand>
        <name>GTP</name>
        <dbReference type="ChEBI" id="CHEBI:37565"/>
    </ligand>
</feature>
<evidence type="ECO:0000256" key="3">
    <source>
        <dbReference type="ARBA" id="ARBA00002284"/>
    </source>
</evidence>
<dbReference type="GO" id="GO:0008270">
    <property type="term" value="F:zinc ion binding"/>
    <property type="evidence" value="ECO:0007669"/>
    <property type="project" value="UniProtKB-UniRule"/>
</dbReference>
<dbReference type="HAMAP" id="MF_00180">
    <property type="entry name" value="RibB"/>
    <property type="match status" value="1"/>
</dbReference>
<evidence type="ECO:0000313" key="21">
    <source>
        <dbReference type="EMBL" id="TMI78047.1"/>
    </source>
</evidence>
<comment type="function">
    <text evidence="3 19">Catalyzes the conversion of D-ribulose 5-phosphate to formate and 3,4-dihydroxy-2-butanone 4-phosphate.</text>
</comment>
<keyword evidence="11 19" id="KW-0862">Zinc</keyword>
<keyword evidence="13 19" id="KW-0342">GTP-binding</keyword>
<protein>
    <recommendedName>
        <fullName evidence="19">Riboflavin biosynthesis protein RibBA</fullName>
    </recommendedName>
    <domain>
        <recommendedName>
            <fullName evidence="19">3,4-dihydroxy-2-butanone 4-phosphate synthase</fullName>
            <shortName evidence="19">DHBP synthase</shortName>
            <ecNumber evidence="19">4.1.99.12</ecNumber>
        </recommendedName>
    </domain>
    <domain>
        <recommendedName>
            <fullName evidence="19">GTP cyclohydrolase-2</fullName>
            <ecNumber evidence="19">3.5.4.25</ecNumber>
        </recommendedName>
        <alternativeName>
            <fullName evidence="19">GTP cyclohydrolase II</fullName>
        </alternativeName>
    </domain>
</protein>
<dbReference type="UniPathway" id="UPA00275">
    <property type="reaction ID" value="UER00399"/>
</dbReference>
<feature type="binding site" evidence="19">
    <location>
        <begin position="148"/>
        <end position="152"/>
    </location>
    <ligand>
        <name>D-ribulose 5-phosphate</name>
        <dbReference type="ChEBI" id="CHEBI:58121"/>
    </ligand>
</feature>
<dbReference type="PANTHER" id="PTHR21327">
    <property type="entry name" value="GTP CYCLOHYDROLASE II-RELATED"/>
    <property type="match status" value="1"/>
</dbReference>
<dbReference type="GO" id="GO:0008686">
    <property type="term" value="F:3,4-dihydroxy-2-butanone-4-phosphate synthase activity"/>
    <property type="evidence" value="ECO:0007669"/>
    <property type="project" value="UniProtKB-UniRule"/>
</dbReference>
<dbReference type="GO" id="GO:0030145">
    <property type="term" value="F:manganese ion binding"/>
    <property type="evidence" value="ECO:0007669"/>
    <property type="project" value="UniProtKB-UniRule"/>
</dbReference>
<evidence type="ECO:0000256" key="16">
    <source>
        <dbReference type="ARBA" id="ARBA00023268"/>
    </source>
</evidence>
<dbReference type="GO" id="GO:0005829">
    <property type="term" value="C:cytosol"/>
    <property type="evidence" value="ECO:0007669"/>
    <property type="project" value="TreeGrafter"/>
</dbReference>
<keyword evidence="8 19" id="KW-0479">Metal-binding</keyword>
<comment type="cofactor">
    <cofactor evidence="2">
        <name>Mn(2+)</name>
        <dbReference type="ChEBI" id="CHEBI:29035"/>
    </cofactor>
</comment>
<dbReference type="NCBIfam" id="NF001591">
    <property type="entry name" value="PRK00393.1"/>
    <property type="match status" value="1"/>
</dbReference>
<dbReference type="InterPro" id="IPR017945">
    <property type="entry name" value="DHBP_synth_RibB-like_a/b_dom"/>
</dbReference>
<comment type="catalytic activity">
    <reaction evidence="18 19">
        <text>GTP + 4 H2O = 2,5-diamino-6-hydroxy-4-(5-phosphoribosylamino)-pyrimidine + formate + 2 phosphate + 3 H(+)</text>
        <dbReference type="Rhea" id="RHEA:23704"/>
        <dbReference type="ChEBI" id="CHEBI:15377"/>
        <dbReference type="ChEBI" id="CHEBI:15378"/>
        <dbReference type="ChEBI" id="CHEBI:15740"/>
        <dbReference type="ChEBI" id="CHEBI:37565"/>
        <dbReference type="ChEBI" id="CHEBI:43474"/>
        <dbReference type="ChEBI" id="CHEBI:58614"/>
        <dbReference type="EC" id="3.5.4.25"/>
    </reaction>
</comment>
<dbReference type="AlphaFoldDB" id="A0A537J3F0"/>
<evidence type="ECO:0000256" key="6">
    <source>
        <dbReference type="ARBA" id="ARBA00005520"/>
    </source>
</evidence>
<evidence type="ECO:0000256" key="7">
    <source>
        <dbReference type="ARBA" id="ARBA00022619"/>
    </source>
</evidence>
<keyword evidence="12 19" id="KW-0460">Magnesium</keyword>
<evidence type="ECO:0000256" key="17">
    <source>
        <dbReference type="ARBA" id="ARBA00043932"/>
    </source>
</evidence>
<dbReference type="GO" id="GO:0005525">
    <property type="term" value="F:GTP binding"/>
    <property type="evidence" value="ECO:0007669"/>
    <property type="project" value="UniProtKB-KW"/>
</dbReference>
<feature type="binding site" evidence="19">
    <location>
        <position position="36"/>
    </location>
    <ligand>
        <name>Mg(2+)</name>
        <dbReference type="ChEBI" id="CHEBI:18420"/>
        <label>1</label>
    </ligand>
</feature>
<feature type="binding site" evidence="19">
    <location>
        <position position="172"/>
    </location>
    <ligand>
        <name>D-ribulose 5-phosphate</name>
        <dbReference type="ChEBI" id="CHEBI:58121"/>
    </ligand>
</feature>
<evidence type="ECO:0000313" key="22">
    <source>
        <dbReference type="Proteomes" id="UP000318093"/>
    </source>
</evidence>
<feature type="binding site" evidence="19">
    <location>
        <position position="151"/>
    </location>
    <ligand>
        <name>Mg(2+)</name>
        <dbReference type="ChEBI" id="CHEBI:18420"/>
        <label>2</label>
    </ligand>
</feature>
<feature type="binding site" evidence="19">
    <location>
        <position position="265"/>
    </location>
    <ligand>
        <name>Zn(2+)</name>
        <dbReference type="ChEBI" id="CHEBI:29105"/>
        <note>catalytic</note>
    </ligand>
</feature>
<dbReference type="FunFam" id="3.90.870.10:FF:000001">
    <property type="entry name" value="Riboflavin biosynthesis protein RibBA"/>
    <property type="match status" value="1"/>
</dbReference>
<feature type="domain" description="GTP cyclohydrolase II" evidence="20">
    <location>
        <begin position="219"/>
        <end position="381"/>
    </location>
</feature>
<dbReference type="NCBIfam" id="NF006803">
    <property type="entry name" value="PRK09311.1"/>
    <property type="match status" value="1"/>
</dbReference>
<keyword evidence="7 19" id="KW-0686">Riboflavin biosynthesis</keyword>
<comment type="caution">
    <text evidence="21">The sequence shown here is derived from an EMBL/GenBank/DDBJ whole genome shotgun (WGS) entry which is preliminary data.</text>
</comment>
<feature type="binding site" evidence="19">
    <location>
        <begin position="303"/>
        <end position="305"/>
    </location>
    <ligand>
        <name>GTP</name>
        <dbReference type="ChEBI" id="CHEBI:37565"/>
    </ligand>
</feature>
<keyword evidence="15 19" id="KW-0456">Lyase</keyword>
<evidence type="ECO:0000256" key="1">
    <source>
        <dbReference type="ARBA" id="ARBA00000141"/>
    </source>
</evidence>
<evidence type="ECO:0000256" key="2">
    <source>
        <dbReference type="ARBA" id="ARBA00001936"/>
    </source>
</evidence>
<comment type="pathway">
    <text evidence="4 19">Cofactor biosynthesis; riboflavin biosynthesis; 5-amino-6-(D-ribitylamino)uracil from GTP: step 1/4.</text>
</comment>
<organism evidence="21 22">
    <name type="scientific">Candidatus Segetimicrobium genomatis</name>
    <dbReference type="NCBI Taxonomy" id="2569760"/>
    <lineage>
        <taxon>Bacteria</taxon>
        <taxon>Bacillati</taxon>
        <taxon>Candidatus Sysuimicrobiota</taxon>
        <taxon>Candidatus Sysuimicrobiia</taxon>
        <taxon>Candidatus Sysuimicrobiales</taxon>
        <taxon>Candidatus Segetimicrobiaceae</taxon>
        <taxon>Candidatus Segetimicrobium</taxon>
    </lineage>
</organism>
<evidence type="ECO:0000256" key="8">
    <source>
        <dbReference type="ARBA" id="ARBA00022723"/>
    </source>
</evidence>
<evidence type="ECO:0000256" key="4">
    <source>
        <dbReference type="ARBA" id="ARBA00004853"/>
    </source>
</evidence>
<feature type="site" description="Essential for DHBP synthase activity" evidence="19">
    <location>
        <position position="172"/>
    </location>
</feature>
<evidence type="ECO:0000256" key="11">
    <source>
        <dbReference type="ARBA" id="ARBA00022833"/>
    </source>
</evidence>
<sequence>MSAGEQQTVAFAEIAEAAEAIRAGGFVIVVDDEARENEGDLVMAADRVTPEAINFMVKQARGLITVPMTGERLDALALPQMVQQNTSHQGTAFAISVGAKDKITTGISAHDRAATIRALVDPATRPEDLSRPGHVFPLRATAGGVLRRAGHTEAAIDLVTLAGLSPAGVLCEIMSDDGTMARLPELRALAARHRLPIISVAELIRYRLEWDRFVVCEGRTRLPTAFGEFTAAVYQNTLDGATHLALIRGDLAGADPVLVRMHSECLTGEVFGSLRCDCGEQLRRALDAISREGRGVLVYIRQEGRGIGLANKIRAYALQDAGKDTVEANELLGFAPDPRDYGVGAQILADLGLRRIRLLTNNPAKRVGLEGYGIDVVSRVPIEVTPNPENYRYLATKRHKLGHLLSVE</sequence>
<comment type="pathway">
    <text evidence="5 19">Cofactor biosynthesis; riboflavin biosynthesis; 2-hydroxy-3-oxobutyl phosphate from D-ribulose 5-phosphate: step 1/1.</text>
</comment>
<dbReference type="InterPro" id="IPR000422">
    <property type="entry name" value="DHBP_synthase_RibB"/>
</dbReference>
<reference evidence="21 22" key="1">
    <citation type="journal article" date="2019" name="Nat. Microbiol.">
        <title>Mediterranean grassland soil C-N compound turnover is dependent on rainfall and depth, and is mediated by genomically divergent microorganisms.</title>
        <authorList>
            <person name="Diamond S."/>
            <person name="Andeer P.F."/>
            <person name="Li Z."/>
            <person name="Crits-Christoph A."/>
            <person name="Burstein D."/>
            <person name="Anantharaman K."/>
            <person name="Lane K.R."/>
            <person name="Thomas B.C."/>
            <person name="Pan C."/>
            <person name="Northen T.R."/>
            <person name="Banfield J.F."/>
        </authorList>
    </citation>
    <scope>NUCLEOTIDE SEQUENCE [LARGE SCALE GENOMIC DNA]</scope>
    <source>
        <strain evidence="21">NP_6</strain>
    </source>
</reference>
<dbReference type="HAMAP" id="MF_01283">
    <property type="entry name" value="RibBA"/>
    <property type="match status" value="1"/>
</dbReference>
<keyword evidence="16 19" id="KW-0511">Multifunctional enzyme</keyword>
<dbReference type="EC" id="4.1.99.12" evidence="19"/>
<dbReference type="PIRSF" id="PIRSF001259">
    <property type="entry name" value="RibA"/>
    <property type="match status" value="1"/>
</dbReference>
<feature type="binding site" evidence="19">
    <location>
        <position position="276"/>
    </location>
    <ligand>
        <name>Zn(2+)</name>
        <dbReference type="ChEBI" id="CHEBI:29105"/>
        <note>catalytic</note>
    </ligand>
</feature>
<feature type="binding site" evidence="19">
    <location>
        <position position="325"/>
    </location>
    <ligand>
        <name>GTP</name>
        <dbReference type="ChEBI" id="CHEBI:37565"/>
    </ligand>
</feature>
<dbReference type="GO" id="GO:0003935">
    <property type="term" value="F:GTP cyclohydrolase II activity"/>
    <property type="evidence" value="ECO:0007669"/>
    <property type="project" value="UniProtKB-UniRule"/>
</dbReference>
<feature type="region of interest" description="GTP cyclohydrolase II" evidence="19">
    <location>
        <begin position="210"/>
        <end position="408"/>
    </location>
</feature>
<comment type="cofactor">
    <cofactor evidence="19">
        <name>Zn(2+)</name>
        <dbReference type="ChEBI" id="CHEBI:29105"/>
    </cofactor>
    <text evidence="19">Binds 1 zinc ion per subunit.</text>
</comment>
<dbReference type="Gene3D" id="3.90.870.10">
    <property type="entry name" value="DHBP synthase"/>
    <property type="match status" value="1"/>
</dbReference>
<dbReference type="InterPro" id="IPR032677">
    <property type="entry name" value="GTP_cyclohydro_II"/>
</dbReference>
<name>A0A537J3F0_9BACT</name>
<evidence type="ECO:0000256" key="15">
    <source>
        <dbReference type="ARBA" id="ARBA00023239"/>
    </source>
</evidence>
<dbReference type="InterPro" id="IPR016299">
    <property type="entry name" value="Riboflavin_synth_RibBA"/>
</dbReference>
<dbReference type="Gene3D" id="3.40.50.10990">
    <property type="entry name" value="GTP cyclohydrolase II"/>
    <property type="match status" value="1"/>
</dbReference>
<feature type="site" description="Essential for DHBP synthase activity" evidence="19">
    <location>
        <position position="134"/>
    </location>
</feature>
<evidence type="ECO:0000256" key="14">
    <source>
        <dbReference type="ARBA" id="ARBA00023211"/>
    </source>
</evidence>
<dbReference type="SUPFAM" id="SSF55821">
    <property type="entry name" value="YrdC/RibB"/>
    <property type="match status" value="1"/>
</dbReference>
<dbReference type="GO" id="GO:0009231">
    <property type="term" value="P:riboflavin biosynthetic process"/>
    <property type="evidence" value="ECO:0007669"/>
    <property type="project" value="UniProtKB-UniRule"/>
</dbReference>
<feature type="binding site" evidence="19">
    <location>
        <position position="360"/>
    </location>
    <ligand>
        <name>GTP</name>
        <dbReference type="ChEBI" id="CHEBI:37565"/>
    </ligand>
</feature>
<dbReference type="PANTHER" id="PTHR21327:SF18">
    <property type="entry name" value="3,4-DIHYDROXY-2-BUTANONE 4-PHOSPHATE SYNTHASE"/>
    <property type="match status" value="1"/>
</dbReference>
<comment type="catalytic activity">
    <reaction evidence="1 19">
        <text>D-ribulose 5-phosphate = (2S)-2-hydroxy-3-oxobutyl phosphate + formate + H(+)</text>
        <dbReference type="Rhea" id="RHEA:18457"/>
        <dbReference type="ChEBI" id="CHEBI:15378"/>
        <dbReference type="ChEBI" id="CHEBI:15740"/>
        <dbReference type="ChEBI" id="CHEBI:58121"/>
        <dbReference type="ChEBI" id="CHEBI:58830"/>
        <dbReference type="EC" id="4.1.99.12"/>
    </reaction>
</comment>
<dbReference type="HAMAP" id="MF_00179">
    <property type="entry name" value="RibA"/>
    <property type="match status" value="1"/>
</dbReference>
<evidence type="ECO:0000259" key="20">
    <source>
        <dbReference type="Pfam" id="PF00925"/>
    </source>
</evidence>
<feature type="binding site" evidence="19">
    <location>
        <position position="40"/>
    </location>
    <ligand>
        <name>D-ribulose 5-phosphate</name>
        <dbReference type="ChEBI" id="CHEBI:58121"/>
    </ligand>
</feature>
<keyword evidence="14 19" id="KW-0464">Manganese</keyword>
<evidence type="ECO:0000256" key="19">
    <source>
        <dbReference type="HAMAP-Rule" id="MF_01283"/>
    </source>
</evidence>
<evidence type="ECO:0000256" key="12">
    <source>
        <dbReference type="ARBA" id="ARBA00022842"/>
    </source>
</evidence>
<dbReference type="SUPFAM" id="SSF142695">
    <property type="entry name" value="RibA-like"/>
    <property type="match status" value="1"/>
</dbReference>
<evidence type="ECO:0000256" key="10">
    <source>
        <dbReference type="ARBA" id="ARBA00022801"/>
    </source>
</evidence>
<feature type="binding site" evidence="19">
    <location>
        <begin position="260"/>
        <end position="264"/>
    </location>
    <ligand>
        <name>GTP</name>
        <dbReference type="ChEBI" id="CHEBI:37565"/>
    </ligand>
</feature>
<comment type="similarity">
    <text evidence="19">In the C-terminal section; belongs to the GTP cyclohydrolase II family.</text>
</comment>
<feature type="binding site" evidence="19">
    <location>
        <position position="36"/>
    </location>
    <ligand>
        <name>Mg(2+)</name>
        <dbReference type="ChEBI" id="CHEBI:18420"/>
        <label>2</label>
    </ligand>
</feature>
<dbReference type="GO" id="GO:0000287">
    <property type="term" value="F:magnesium ion binding"/>
    <property type="evidence" value="ECO:0007669"/>
    <property type="project" value="UniProtKB-UniRule"/>
</dbReference>
<keyword evidence="10 19" id="KW-0378">Hydrolase</keyword>
<dbReference type="InterPro" id="IPR036144">
    <property type="entry name" value="RibA-like_sf"/>
</dbReference>
<proteinExistence type="inferred from homology"/>
<dbReference type="NCBIfam" id="TIGR00506">
    <property type="entry name" value="ribB"/>
    <property type="match status" value="1"/>
</dbReference>
<gene>
    <name evidence="19" type="primary">ribBA</name>
    <name evidence="21" type="ORF">E6H03_12755</name>
</gene>